<keyword evidence="3" id="KW-0378">Hydrolase</keyword>
<dbReference type="PANTHER" id="PTHR31817:SF0">
    <property type="entry name" value="CHROMOSOME UNDETERMINED SCAFFOLD_67, WHOLE GENOME SHOTGUN SEQUENCE"/>
    <property type="match status" value="1"/>
</dbReference>
<sequence>MEDQHKKIVSRLTAALKEDRPVEMNLPGNGLLKIEKPVPFLMIHRVFEGAEDAFPGGLIKAESSFLIAAENNDDLTRLIIETVARFCGDRFKGFLLLEVWTSNGNSGAPYNIYVDQKNAIKTAQLLSNELHAMPFFQGKDKPVVKKDEAAGLPRNTFQLLYREFLEKNNGIVIGLEIAPLYINEVTGKPYPLLLRELRQAYSKALRKCFFEFIRLQTSFSIPHIQMLGTTIIDKNTLEIDRQLAAYSKLFDFLLLVTPINVAEAWQEFQHSNYSRNPLFRYRPMPVDPEIVKRKIYDLPVEEIADPTIAFLFRDKRKEIDRMLNMMQEREKHDFMLSSLQLFGPVSTGLLDMAKALLVAIEVESQKPAADKISATEFAVLARQELEWLALQDKHISTFVRVADDIEGVMVSRGVLNVNTAFNVSKQRASSLIQHEVGTHVVTYYNGRAQPLELFSIGVPGYEELQEGIAVLAEYLTGGLTNSRLRTLAARVVAVQDMISGKTFAETFSMLTEQYKFSPQVSFGICMRVYRGGGLTKDAVYLKGFLNIISYIKSGKEVKQLLIGKIREDYLPVVQELIHRNILKPPPVTPRYLGSDFEDKFKLLKQDGNIFKMIQ</sequence>
<evidence type="ECO:0000313" key="5">
    <source>
        <dbReference type="EMBL" id="MCD2421423.1"/>
    </source>
</evidence>
<dbReference type="EMBL" id="JAJNEC010000003">
    <property type="protein sequence ID" value="MCD2421423.1"/>
    <property type="molecule type" value="Genomic_DNA"/>
</dbReference>
<dbReference type="InterPro" id="IPR012548">
    <property type="entry name" value="MATCAP"/>
</dbReference>
<evidence type="ECO:0000256" key="3">
    <source>
        <dbReference type="ARBA" id="ARBA00022801"/>
    </source>
</evidence>
<evidence type="ECO:0000256" key="4">
    <source>
        <dbReference type="ARBA" id="ARBA00023049"/>
    </source>
</evidence>
<dbReference type="Proteomes" id="UP001199816">
    <property type="component" value="Unassembled WGS sequence"/>
</dbReference>
<reference evidence="5 6" key="1">
    <citation type="submission" date="2021-11" db="EMBL/GenBank/DDBJ databases">
        <title>Genomic of Niabella pedocola.</title>
        <authorList>
            <person name="Wu T."/>
        </authorList>
    </citation>
    <scope>NUCLEOTIDE SEQUENCE [LARGE SCALE GENOMIC DNA]</scope>
    <source>
        <strain evidence="5 6">JCM 31011</strain>
    </source>
</reference>
<protein>
    <submittedName>
        <fullName evidence="5">DUF1704 domain-containing protein</fullName>
    </submittedName>
</protein>
<dbReference type="RefSeq" id="WP_231002329.1">
    <property type="nucleotide sequence ID" value="NZ_JAJNEC010000003.1"/>
</dbReference>
<comment type="caution">
    <text evidence="5">The sequence shown here is derived from an EMBL/GenBank/DDBJ whole genome shotgun (WGS) entry which is preliminary data.</text>
</comment>
<keyword evidence="4" id="KW-0482">Metalloprotease</keyword>
<comment type="cofactor">
    <cofactor evidence="1">
        <name>Zn(2+)</name>
        <dbReference type="ChEBI" id="CHEBI:29105"/>
    </cofactor>
</comment>
<dbReference type="SMART" id="SM01154">
    <property type="entry name" value="DUF1704"/>
    <property type="match status" value="1"/>
</dbReference>
<evidence type="ECO:0000256" key="2">
    <source>
        <dbReference type="ARBA" id="ARBA00022670"/>
    </source>
</evidence>
<dbReference type="Pfam" id="PF08014">
    <property type="entry name" value="MATCAP"/>
    <property type="match status" value="1"/>
</dbReference>
<dbReference type="PANTHER" id="PTHR31817">
    <property type="match status" value="1"/>
</dbReference>
<name>A0ABS8PJZ9_9BACT</name>
<organism evidence="5 6">
    <name type="scientific">Niabella pedocola</name>
    <dbReference type="NCBI Taxonomy" id="1752077"/>
    <lineage>
        <taxon>Bacteria</taxon>
        <taxon>Pseudomonadati</taxon>
        <taxon>Bacteroidota</taxon>
        <taxon>Chitinophagia</taxon>
        <taxon>Chitinophagales</taxon>
        <taxon>Chitinophagaceae</taxon>
        <taxon>Niabella</taxon>
    </lineage>
</organism>
<evidence type="ECO:0000313" key="6">
    <source>
        <dbReference type="Proteomes" id="UP001199816"/>
    </source>
</evidence>
<proteinExistence type="predicted"/>
<accession>A0ABS8PJZ9</accession>
<evidence type="ECO:0000256" key="1">
    <source>
        <dbReference type="ARBA" id="ARBA00001947"/>
    </source>
</evidence>
<gene>
    <name evidence="5" type="ORF">LQ567_01520</name>
</gene>
<keyword evidence="2" id="KW-0645">Protease</keyword>
<keyword evidence="6" id="KW-1185">Reference proteome</keyword>